<keyword evidence="2" id="KW-0472">Membrane</keyword>
<sequence>MKEQTMDTDQLGQPERISGRHPVSIGHLVMGLAFVGLIGVWALVQGDVVQGDDIRWLLPVPWVVAGFAGLIATTMTSRDRWSSRSTGWVGTNDTTDPTTETTPITHEETR</sequence>
<feature type="region of interest" description="Disordered" evidence="1">
    <location>
        <begin position="82"/>
        <end position="110"/>
    </location>
</feature>
<evidence type="ECO:0000256" key="1">
    <source>
        <dbReference type="SAM" id="MobiDB-lite"/>
    </source>
</evidence>
<evidence type="ECO:0000313" key="4">
    <source>
        <dbReference type="Proteomes" id="UP000580910"/>
    </source>
</evidence>
<keyword evidence="4" id="KW-1185">Reference proteome</keyword>
<evidence type="ECO:0000313" key="3">
    <source>
        <dbReference type="EMBL" id="MBA8802198.1"/>
    </source>
</evidence>
<reference evidence="3 4" key="1">
    <citation type="submission" date="2020-07" db="EMBL/GenBank/DDBJ databases">
        <title>Sequencing the genomes of 1000 actinobacteria strains.</title>
        <authorList>
            <person name="Klenk H.-P."/>
        </authorList>
    </citation>
    <scope>NUCLEOTIDE SEQUENCE [LARGE SCALE GENOMIC DNA]</scope>
    <source>
        <strain evidence="3 4">DSM 21349</strain>
    </source>
</reference>
<dbReference type="EMBL" id="JACGXA010000001">
    <property type="protein sequence ID" value="MBA8802198.1"/>
    <property type="molecule type" value="Genomic_DNA"/>
</dbReference>
<feature type="compositionally biased region" description="Low complexity" evidence="1">
    <location>
        <begin position="91"/>
        <end position="104"/>
    </location>
</feature>
<dbReference type="RefSeq" id="WP_182536493.1">
    <property type="nucleotide sequence ID" value="NZ_JACGXA010000001.1"/>
</dbReference>
<dbReference type="Proteomes" id="UP000580910">
    <property type="component" value="Unassembled WGS sequence"/>
</dbReference>
<name>A0A7W3P894_9ACTN</name>
<dbReference type="AlphaFoldDB" id="A0A7W3P894"/>
<accession>A0A7W3P894</accession>
<keyword evidence="2" id="KW-1133">Transmembrane helix</keyword>
<evidence type="ECO:0000256" key="2">
    <source>
        <dbReference type="SAM" id="Phobius"/>
    </source>
</evidence>
<organism evidence="3 4">
    <name type="scientific">Nocardioides ginsengisegetis</name>
    <dbReference type="NCBI Taxonomy" id="661491"/>
    <lineage>
        <taxon>Bacteria</taxon>
        <taxon>Bacillati</taxon>
        <taxon>Actinomycetota</taxon>
        <taxon>Actinomycetes</taxon>
        <taxon>Propionibacteriales</taxon>
        <taxon>Nocardioidaceae</taxon>
        <taxon>Nocardioides</taxon>
    </lineage>
</organism>
<keyword evidence="2" id="KW-0812">Transmembrane</keyword>
<feature type="transmembrane region" description="Helical" evidence="2">
    <location>
        <begin position="25"/>
        <end position="44"/>
    </location>
</feature>
<feature type="transmembrane region" description="Helical" evidence="2">
    <location>
        <begin position="56"/>
        <end position="75"/>
    </location>
</feature>
<gene>
    <name evidence="3" type="ORF">FB382_000489</name>
</gene>
<comment type="caution">
    <text evidence="3">The sequence shown here is derived from an EMBL/GenBank/DDBJ whole genome shotgun (WGS) entry which is preliminary data.</text>
</comment>
<proteinExistence type="predicted"/>
<protein>
    <submittedName>
        <fullName evidence="3">Uncharacterized protein</fullName>
    </submittedName>
</protein>